<dbReference type="Proteomes" id="UP000381693">
    <property type="component" value="Unassembled WGS sequence"/>
</dbReference>
<feature type="domain" description="Glycosyltransferase 2-like" evidence="2">
    <location>
        <begin position="293"/>
        <end position="469"/>
    </location>
</feature>
<dbReference type="RefSeq" id="WP_142525410.1">
    <property type="nucleotide sequence ID" value="NZ_CABFUZ020000141.1"/>
</dbReference>
<protein>
    <submittedName>
        <fullName evidence="3">O-antigen biosynthesis protein</fullName>
    </submittedName>
</protein>
<sequence>MEYLEWLDAFERLDDRDRATIRRRIEELDAFPLISVLMPVYETPEPWLRKAIDSVRFQIYPRWELCIADDASSSPHVRKVLEEYAQVDSRIHVVWRAENGHISRCSNSALALAKGTWVALLDHDDELAEEALYLVAELILRNPEIRLIYSDQDVIDANGKRSDPYFKPDFSYDLLLSQNYIFHLDVYHAGLMRELGGFRPAFDGSQDHDLALRFVERIRPEQIRHIPRILYHWRKIPGSVAMDVEGKPYALPSARRAIADHLARTGVEAEVGPSPIGSWHRIRRKLSSRPLVTILIPTRNRLELLRPCLESIRHQTRYSPYEILVIDNDSDDPETIAFLEDSERCGRLRVRKDPSPFHYSGMHNRAVPDAKGEILVFLNNDTEVFAPDWLEELVSHAVRPEVGAVGARLLYPDGSIQHAGIVLGLYGMAGHLFRGISKQDPGYVGQAVLTRNVSAVTGACLATRKTLYQEVGGFEERLPIACQDVDYCLKLREKGYLIVYTPFAELLHRELSSRGPDDTPEKRPRAEQEAAWMRARWGKALSEDPYYNLNLTLRSEDCSLACPPRGRNPWYGEGDQACGWVRLEEEFHHRGRLIRDLREELRRATEQMLRKSEEMQEVQAILGKVQAILGRLETELRQIYRQPFRSALRLYEKKIRSVRKRLFSSSADNDGAKTQQRS</sequence>
<evidence type="ECO:0000259" key="2">
    <source>
        <dbReference type="Pfam" id="PF00535"/>
    </source>
</evidence>
<dbReference type="InterPro" id="IPR001173">
    <property type="entry name" value="Glyco_trans_2-like"/>
</dbReference>
<dbReference type="EMBL" id="CABFUZ020000141">
    <property type="protein sequence ID" value="VVM07033.1"/>
    <property type="molecule type" value="Genomic_DNA"/>
</dbReference>
<dbReference type="Gene3D" id="3.90.550.10">
    <property type="entry name" value="Spore Coat Polysaccharide Biosynthesis Protein SpsA, Chain A"/>
    <property type="match status" value="2"/>
</dbReference>
<evidence type="ECO:0000313" key="3">
    <source>
        <dbReference type="EMBL" id="VVM07033.1"/>
    </source>
</evidence>
<feature type="coiled-coil region" evidence="1">
    <location>
        <begin position="594"/>
        <end position="621"/>
    </location>
</feature>
<dbReference type="CDD" id="cd04186">
    <property type="entry name" value="GT_2_like_c"/>
    <property type="match status" value="1"/>
</dbReference>
<dbReference type="CDD" id="cd04184">
    <property type="entry name" value="GT2_RfbC_Mx_like"/>
    <property type="match status" value="1"/>
</dbReference>
<dbReference type="SUPFAM" id="SSF53448">
    <property type="entry name" value="Nucleotide-diphospho-sugar transferases"/>
    <property type="match status" value="2"/>
</dbReference>
<organism evidence="3 4">
    <name type="scientific">Methylacidimicrobium cyclopophantes</name>
    <dbReference type="NCBI Taxonomy" id="1041766"/>
    <lineage>
        <taxon>Bacteria</taxon>
        <taxon>Pseudomonadati</taxon>
        <taxon>Verrucomicrobiota</taxon>
        <taxon>Methylacidimicrobium</taxon>
    </lineage>
</organism>
<accession>A0A5E6MGN1</accession>
<dbReference type="OrthoDB" id="9800276at2"/>
<dbReference type="PANTHER" id="PTHR43179">
    <property type="entry name" value="RHAMNOSYLTRANSFERASE WBBL"/>
    <property type="match status" value="1"/>
</dbReference>
<evidence type="ECO:0000256" key="1">
    <source>
        <dbReference type="SAM" id="Coils"/>
    </source>
</evidence>
<dbReference type="GO" id="GO:0016757">
    <property type="term" value="F:glycosyltransferase activity"/>
    <property type="evidence" value="ECO:0007669"/>
    <property type="project" value="UniProtKB-KW"/>
</dbReference>
<keyword evidence="4" id="KW-1185">Reference proteome</keyword>
<reference evidence="3" key="1">
    <citation type="submission" date="2019-09" db="EMBL/GenBank/DDBJ databases">
        <authorList>
            <person name="Cremers G."/>
        </authorList>
    </citation>
    <scope>NUCLEOTIDE SEQUENCE [LARGE SCALE GENOMIC DNA]</scope>
    <source>
        <strain evidence="3">3B</strain>
    </source>
</reference>
<dbReference type="PANTHER" id="PTHR43179:SF7">
    <property type="entry name" value="RHAMNOSYLTRANSFERASE WBBL"/>
    <property type="match status" value="1"/>
</dbReference>
<keyword evidence="1" id="KW-0175">Coiled coil</keyword>
<proteinExistence type="predicted"/>
<comment type="caution">
    <text evidence="3">The sequence shown here is derived from an EMBL/GenBank/DDBJ whole genome shotgun (WGS) entry which is preliminary data.</text>
</comment>
<gene>
    <name evidence="3" type="primary">rfbC</name>
    <name evidence="3" type="ORF">MAMC_01408</name>
</gene>
<feature type="domain" description="Glycosyltransferase 2-like" evidence="2">
    <location>
        <begin position="35"/>
        <end position="188"/>
    </location>
</feature>
<name>A0A5E6MGN1_9BACT</name>
<dbReference type="Pfam" id="PF00535">
    <property type="entry name" value="Glycos_transf_2"/>
    <property type="match status" value="2"/>
</dbReference>
<dbReference type="InterPro" id="IPR029044">
    <property type="entry name" value="Nucleotide-diphossugar_trans"/>
</dbReference>
<dbReference type="AlphaFoldDB" id="A0A5E6MGN1"/>
<evidence type="ECO:0000313" key="4">
    <source>
        <dbReference type="Proteomes" id="UP000381693"/>
    </source>
</evidence>